<feature type="compositionally biased region" description="Basic and acidic residues" evidence="2">
    <location>
        <begin position="788"/>
        <end position="797"/>
    </location>
</feature>
<dbReference type="CDD" id="cd00052">
    <property type="entry name" value="EH"/>
    <property type="match status" value="2"/>
</dbReference>
<comment type="caution">
    <text evidence="5">The sequence shown here is derived from an EMBL/GenBank/DDBJ whole genome shotgun (WGS) entry which is preliminary data.</text>
</comment>
<feature type="region of interest" description="Disordered" evidence="2">
    <location>
        <begin position="507"/>
        <end position="543"/>
    </location>
</feature>
<accession>A0AAE1N7W2</accession>
<dbReference type="AlphaFoldDB" id="A0AAE1N7W2"/>
<evidence type="ECO:0000313" key="6">
    <source>
        <dbReference type="Proteomes" id="UP001293593"/>
    </source>
</evidence>
<dbReference type="Pfam" id="PF12763">
    <property type="entry name" value="EH"/>
    <property type="match status" value="2"/>
</dbReference>
<evidence type="ECO:0000259" key="4">
    <source>
        <dbReference type="PROSITE" id="PS50222"/>
    </source>
</evidence>
<feature type="region of interest" description="Disordered" evidence="2">
    <location>
        <begin position="1010"/>
        <end position="1047"/>
    </location>
</feature>
<feature type="compositionally biased region" description="Polar residues" evidence="2">
    <location>
        <begin position="218"/>
        <end position="231"/>
    </location>
</feature>
<protein>
    <submittedName>
        <fullName evidence="5">Uncharacterized protein</fullName>
    </submittedName>
</protein>
<dbReference type="InterPro" id="IPR002048">
    <property type="entry name" value="EF_hand_dom"/>
</dbReference>
<dbReference type="Proteomes" id="UP001293593">
    <property type="component" value="Unassembled WGS sequence"/>
</dbReference>
<feature type="region of interest" description="Disordered" evidence="2">
    <location>
        <begin position="928"/>
        <end position="972"/>
    </location>
</feature>
<feature type="compositionally biased region" description="Basic and acidic residues" evidence="2">
    <location>
        <begin position="846"/>
        <end position="868"/>
    </location>
</feature>
<dbReference type="PROSITE" id="PS50031">
    <property type="entry name" value="EH"/>
    <property type="match status" value="2"/>
</dbReference>
<feature type="coiled-coil region" evidence="1">
    <location>
        <begin position="563"/>
        <end position="597"/>
    </location>
</feature>
<evidence type="ECO:0000256" key="1">
    <source>
        <dbReference type="SAM" id="Coils"/>
    </source>
</evidence>
<evidence type="ECO:0000259" key="3">
    <source>
        <dbReference type="PROSITE" id="PS50031"/>
    </source>
</evidence>
<feature type="region of interest" description="Disordered" evidence="2">
    <location>
        <begin position="783"/>
        <end position="876"/>
    </location>
</feature>
<dbReference type="GO" id="GO:0016197">
    <property type="term" value="P:endosomal transport"/>
    <property type="evidence" value="ECO:0007669"/>
    <property type="project" value="TreeGrafter"/>
</dbReference>
<feature type="compositionally biased region" description="Polar residues" evidence="2">
    <location>
        <begin position="165"/>
        <end position="177"/>
    </location>
</feature>
<dbReference type="SMART" id="SM00054">
    <property type="entry name" value="EFh"/>
    <property type="match status" value="3"/>
</dbReference>
<dbReference type="Gene3D" id="1.10.238.10">
    <property type="entry name" value="EF-hand"/>
    <property type="match status" value="2"/>
</dbReference>
<feature type="compositionally biased region" description="Polar residues" evidence="2">
    <location>
        <begin position="951"/>
        <end position="964"/>
    </location>
</feature>
<gene>
    <name evidence="5" type="ORF">QN277_001688</name>
</gene>
<keyword evidence="1" id="KW-0175">Coiled coil</keyword>
<dbReference type="PROSITE" id="PS50222">
    <property type="entry name" value="EF_HAND_2"/>
    <property type="match status" value="2"/>
</dbReference>
<dbReference type="SMART" id="SM00027">
    <property type="entry name" value="EH"/>
    <property type="match status" value="2"/>
</dbReference>
<reference evidence="5" key="1">
    <citation type="submission" date="2023-10" db="EMBL/GenBank/DDBJ databases">
        <title>Chromosome-level genome of the transformable northern wattle, Acacia crassicarpa.</title>
        <authorList>
            <person name="Massaro I."/>
            <person name="Sinha N.R."/>
            <person name="Poethig S."/>
            <person name="Leichty A.R."/>
        </authorList>
    </citation>
    <scope>NUCLEOTIDE SEQUENCE</scope>
    <source>
        <strain evidence="5">Acra3RX</strain>
        <tissue evidence="5">Leaf</tissue>
    </source>
</reference>
<evidence type="ECO:0000256" key="2">
    <source>
        <dbReference type="SAM" id="MobiDB-lite"/>
    </source>
</evidence>
<dbReference type="InterPro" id="IPR000261">
    <property type="entry name" value="EH_dom"/>
</dbReference>
<feature type="region of interest" description="Disordered" evidence="2">
    <location>
        <begin position="296"/>
        <end position="317"/>
    </location>
</feature>
<organism evidence="5 6">
    <name type="scientific">Acacia crassicarpa</name>
    <name type="common">northern wattle</name>
    <dbReference type="NCBI Taxonomy" id="499986"/>
    <lineage>
        <taxon>Eukaryota</taxon>
        <taxon>Viridiplantae</taxon>
        <taxon>Streptophyta</taxon>
        <taxon>Embryophyta</taxon>
        <taxon>Tracheophyta</taxon>
        <taxon>Spermatophyta</taxon>
        <taxon>Magnoliopsida</taxon>
        <taxon>eudicotyledons</taxon>
        <taxon>Gunneridae</taxon>
        <taxon>Pentapetalae</taxon>
        <taxon>rosids</taxon>
        <taxon>fabids</taxon>
        <taxon>Fabales</taxon>
        <taxon>Fabaceae</taxon>
        <taxon>Caesalpinioideae</taxon>
        <taxon>mimosoid clade</taxon>
        <taxon>Acacieae</taxon>
        <taxon>Acacia</taxon>
    </lineage>
</organism>
<feature type="compositionally biased region" description="Polar residues" evidence="2">
    <location>
        <begin position="1028"/>
        <end position="1047"/>
    </location>
</feature>
<dbReference type="GO" id="GO:0006897">
    <property type="term" value="P:endocytosis"/>
    <property type="evidence" value="ECO:0007669"/>
    <property type="project" value="TreeGrafter"/>
</dbReference>
<feature type="domain" description="EF-hand" evidence="4">
    <location>
        <begin position="9"/>
        <end position="44"/>
    </location>
</feature>
<dbReference type="EMBL" id="JAWXYG010000001">
    <property type="protein sequence ID" value="KAK4284919.1"/>
    <property type="molecule type" value="Genomic_DNA"/>
</dbReference>
<keyword evidence="6" id="KW-1185">Reference proteome</keyword>
<feature type="domain" description="EH" evidence="3">
    <location>
        <begin position="10"/>
        <end position="100"/>
    </location>
</feature>
<dbReference type="GO" id="GO:0005509">
    <property type="term" value="F:calcium ion binding"/>
    <property type="evidence" value="ECO:0007669"/>
    <property type="project" value="InterPro"/>
</dbReference>
<proteinExistence type="predicted"/>
<evidence type="ECO:0000313" key="5">
    <source>
        <dbReference type="EMBL" id="KAK4284919.1"/>
    </source>
</evidence>
<dbReference type="InterPro" id="IPR011992">
    <property type="entry name" value="EF-hand-dom_pair"/>
</dbReference>
<feature type="region of interest" description="Disordered" evidence="2">
    <location>
        <begin position="154"/>
        <end position="177"/>
    </location>
</feature>
<feature type="domain" description="EF-hand" evidence="4">
    <location>
        <begin position="427"/>
        <end position="462"/>
    </location>
</feature>
<dbReference type="PANTHER" id="PTHR11216:SF161">
    <property type="entry name" value="CALCIUM-BINDING EF HAND FAMILY PROTEIN"/>
    <property type="match status" value="1"/>
</dbReference>
<dbReference type="SUPFAM" id="SSF47473">
    <property type="entry name" value="EF-hand"/>
    <property type="match status" value="2"/>
</dbReference>
<feature type="domain" description="EH" evidence="3">
    <location>
        <begin position="394"/>
        <end position="477"/>
    </location>
</feature>
<name>A0AAE1N7W2_9FABA</name>
<dbReference type="PANTHER" id="PTHR11216">
    <property type="entry name" value="EH DOMAIN"/>
    <property type="match status" value="1"/>
</dbReference>
<feature type="region of interest" description="Disordered" evidence="2">
    <location>
        <begin position="218"/>
        <end position="269"/>
    </location>
</feature>
<sequence length="1047" mass="113529">MASSQNQAPNVDLFDAYFRRADLDRDGRISGAEAVAFFQGSGLSKQVLAQIWAFANASQSDFLGRAEFYNALKLVTVAQSKRELTPEIVKAALHGPAASKIPAPQINFSSPVAPQFNSSAAAPPMQMAPVNPTSSQNIGLRGSVPNLIGSQPNFSSPESHLVKPLQQTSISSSNLAPSGSTQGFLGAGAVVRAQAIAPSIISDGVSGKMSGAPAVTSQVGAGGISPSTTQDGFGIATSRPNATLPPRQYPVSDSNPSEQVVKDSKPVVDASGNGFTSGSFFGGDMFSATSSQLKQYSSPQGFSTQSSQASSATVPVSGANQNSIQTSATNSLQSSLVTQPVSAQLPQAQPLMKQNQNVPSQTRNMLIPSGHSVGLQNSASGQPPSSWPRMTPSDIQKYTKVFVEVDTDRDGKITGEQARNLFLSWRLPREVLKQVWDLSDQDNDSMLSLGEFCIALYLMERYREGRVLPAVLPNNIMLDLPTSGQPTSHHNTASWGTLSGFQQQQGMVVPGPRTVNPAAGRPPRPASVPQSDEGPQIKQQKQKVPVLEKHLISQLSSDEQDSINSKFEEATEADKKVEELEKEILESREKIGFFNAKMQELVLYKSRCDNRLNEIVERISSDKHEVEIIAKKYEAKYKQVGDIASKLTAEEATFRDIQEKKLELYQSIVKLERVGNTDGNLQAHVDRIQSDLDELVKSLNERCKKYGLRGKPTTLVELPFGWQPGIQEEAADWDEHWDKLEDEGFTFVKELTLSVENTLAPPKQKMASSVNRKAAVVANQISAASAESDDKSDKLPTAEDQAVENGSTHSKGEDESAVSAPNSPFARSAIGSPTRESEEFNVGKNNGEHDSSLDQEKIHGTHSDHGGDKSAFSGDKIFDEQNWGAFDSNDDVDSVWGFNPSGTAKVDTDLDRARDNFFHSQDFGLSLIKTGSPRVDDPHQKSNRFTFDDSVPSTPLFSSGTSPRSSREWSEPAFDNSGFDSFSTHDSGFLHSRDTLARFDSIRSSREFDQGHGFPAFDDSDPFGSGPFRSSSESQTPRRGSESWSAF</sequence>
<feature type="compositionally biased region" description="Low complexity" evidence="2">
    <location>
        <begin position="303"/>
        <end position="313"/>
    </location>
</feature>
<dbReference type="GO" id="GO:0005634">
    <property type="term" value="C:nucleus"/>
    <property type="evidence" value="ECO:0007669"/>
    <property type="project" value="TreeGrafter"/>
</dbReference>
<dbReference type="GO" id="GO:0005886">
    <property type="term" value="C:plasma membrane"/>
    <property type="evidence" value="ECO:0007669"/>
    <property type="project" value="TreeGrafter"/>
</dbReference>
<dbReference type="GO" id="GO:0005737">
    <property type="term" value="C:cytoplasm"/>
    <property type="evidence" value="ECO:0007669"/>
    <property type="project" value="TreeGrafter"/>
</dbReference>